<organism evidence="2 3">
    <name type="scientific">Lactococcus fujiensis JCM 16395</name>
    <dbReference type="NCBI Taxonomy" id="1291764"/>
    <lineage>
        <taxon>Bacteria</taxon>
        <taxon>Bacillati</taxon>
        <taxon>Bacillota</taxon>
        <taxon>Bacilli</taxon>
        <taxon>Lactobacillales</taxon>
        <taxon>Streptococcaceae</taxon>
        <taxon>Lactococcus</taxon>
    </lineage>
</organism>
<dbReference type="Pfam" id="PF04854">
    <property type="entry name" value="DUF624"/>
    <property type="match status" value="1"/>
</dbReference>
<feature type="transmembrane region" description="Helical" evidence="1">
    <location>
        <begin position="99"/>
        <end position="122"/>
    </location>
</feature>
<keyword evidence="1" id="KW-0472">Membrane</keyword>
<proteinExistence type="predicted"/>
<feature type="transmembrane region" description="Helical" evidence="1">
    <location>
        <begin position="165"/>
        <end position="184"/>
    </location>
</feature>
<dbReference type="EMBL" id="JXJU01000002">
    <property type="protein sequence ID" value="PCS01032.1"/>
    <property type="molecule type" value="Genomic_DNA"/>
</dbReference>
<dbReference type="AlphaFoldDB" id="A0A2A5RNU0"/>
<reference evidence="2 3" key="1">
    <citation type="submission" date="2014-12" db="EMBL/GenBank/DDBJ databases">
        <title>Draft genome sequences of 10 type strains of Lactococcus.</title>
        <authorList>
            <person name="Sun Z."/>
            <person name="Zhong Z."/>
            <person name="Liu W."/>
            <person name="Zhang W."/>
            <person name="Zhang H."/>
        </authorList>
    </citation>
    <scope>NUCLEOTIDE SEQUENCE [LARGE SCALE GENOMIC DNA]</scope>
    <source>
        <strain evidence="2 3">JCM 16395</strain>
    </source>
</reference>
<evidence type="ECO:0000256" key="1">
    <source>
        <dbReference type="SAM" id="Phobius"/>
    </source>
</evidence>
<dbReference type="Proteomes" id="UP000218181">
    <property type="component" value="Unassembled WGS sequence"/>
</dbReference>
<dbReference type="InterPro" id="IPR006938">
    <property type="entry name" value="DUF624"/>
</dbReference>
<sequence>MVGRALEILFTRVWTVVKLTLIFWLLSICGGFIFGIGPALKVITEQYMAHGFDWKSISWKESFKMFKADFWKANALFLITLFFFLLLSYSLFLSVQIKGLIFFIIDFMLIFAIFILFVAYEYALIIGSQYRIELINLVKMSIISCFSSFSTFWKMTIGSFCILVLTWQFKGLILFGIVGLMQIYNAHVTKKWRNKIDEKLDSDSLT</sequence>
<evidence type="ECO:0000313" key="3">
    <source>
        <dbReference type="Proteomes" id="UP000218181"/>
    </source>
</evidence>
<keyword evidence="1" id="KW-1133">Transmembrane helix</keyword>
<dbReference type="RefSeq" id="WP_054639206.1">
    <property type="nucleotide sequence ID" value="NZ_BBAL01000003.1"/>
</dbReference>
<keyword evidence="3" id="KW-1185">Reference proteome</keyword>
<feature type="transmembrane region" description="Helical" evidence="1">
    <location>
        <begin position="73"/>
        <end position="93"/>
    </location>
</feature>
<keyword evidence="1" id="KW-0812">Transmembrane</keyword>
<name>A0A2A5RNU0_9LACT</name>
<comment type="caution">
    <text evidence="2">The sequence shown here is derived from an EMBL/GenBank/DDBJ whole genome shotgun (WGS) entry which is preliminary data.</text>
</comment>
<protein>
    <recommendedName>
        <fullName evidence="4">DUF624 domain-containing protein</fullName>
    </recommendedName>
</protein>
<evidence type="ECO:0000313" key="2">
    <source>
        <dbReference type="EMBL" id="PCS01032.1"/>
    </source>
</evidence>
<accession>A0A2A5RNU0</accession>
<feature type="transmembrane region" description="Helical" evidence="1">
    <location>
        <begin position="21"/>
        <end position="40"/>
    </location>
</feature>
<dbReference type="STRING" id="1291764.GCA_001311235_01026"/>
<gene>
    <name evidence="2" type="ORF">RT41_GL000822</name>
</gene>
<evidence type="ECO:0008006" key="4">
    <source>
        <dbReference type="Google" id="ProtNLM"/>
    </source>
</evidence>
<dbReference type="OrthoDB" id="1650985at2"/>